<sequence length="88" mass="10138">MSDPIQAQYVQRMNRLALVIDEKLNGRRKPGRPRQLAFILLTAEFGKIDGGRVNYISNGERADMIAMLREYLARVEGRYVEPKKGMQQ</sequence>
<protein>
    <submittedName>
        <fullName evidence="1">Uncharacterized protein</fullName>
    </submittedName>
</protein>
<dbReference type="OrthoDB" id="7509297at2"/>
<accession>A0A1G5BG74</accession>
<evidence type="ECO:0000313" key="1">
    <source>
        <dbReference type="EMBL" id="SCX89149.1"/>
    </source>
</evidence>
<name>A0A1G5BG74_9RHOB</name>
<reference evidence="1 2" key="1">
    <citation type="submission" date="2016-10" db="EMBL/GenBank/DDBJ databases">
        <authorList>
            <person name="de Groot N.N."/>
        </authorList>
    </citation>
    <scope>NUCLEOTIDE SEQUENCE [LARGE SCALE GENOMIC DNA]</scope>
    <source>
        <strain evidence="1 2">CGMCC 1.8925</strain>
    </source>
</reference>
<dbReference type="RefSeq" id="WP_139165866.1">
    <property type="nucleotide sequence ID" value="NZ_FMVT01000001.1"/>
</dbReference>
<dbReference type="Proteomes" id="UP000199502">
    <property type="component" value="Unassembled WGS sequence"/>
</dbReference>
<dbReference type="AlphaFoldDB" id="A0A1G5BG74"/>
<proteinExistence type="predicted"/>
<organism evidence="1 2">
    <name type="scientific">Paracoccus tibetensis</name>
    <dbReference type="NCBI Taxonomy" id="336292"/>
    <lineage>
        <taxon>Bacteria</taxon>
        <taxon>Pseudomonadati</taxon>
        <taxon>Pseudomonadota</taxon>
        <taxon>Alphaproteobacteria</taxon>
        <taxon>Rhodobacterales</taxon>
        <taxon>Paracoccaceae</taxon>
        <taxon>Paracoccus</taxon>
    </lineage>
</organism>
<keyword evidence="2" id="KW-1185">Reference proteome</keyword>
<gene>
    <name evidence="1" type="ORF">SAMN05660710_00134</name>
</gene>
<dbReference type="EMBL" id="FMVT01000001">
    <property type="protein sequence ID" value="SCX89149.1"/>
    <property type="molecule type" value="Genomic_DNA"/>
</dbReference>
<evidence type="ECO:0000313" key="2">
    <source>
        <dbReference type="Proteomes" id="UP000199502"/>
    </source>
</evidence>
<dbReference type="STRING" id="336292.SAMN05660710_00134"/>